<sequence length="170" mass="18291">MDLASLIRTIPDFPKPGIQFKDIESITEHPEAFAWVIQQFADECENHSIDRIVALDARGFLFGAALGLQLGLPVVMARKKGKLGGDCVSETYSLEYGEAEVELQKTAIKQGDQVLIIDDLLATGGTASAAAALVNQVGGNVRLFAFVIELAELNGRARLGDVDTMALVQF</sequence>
<evidence type="ECO:0000256" key="4">
    <source>
        <dbReference type="ARBA" id="ARBA00004659"/>
    </source>
</evidence>
<evidence type="ECO:0000256" key="10">
    <source>
        <dbReference type="ARBA" id="ARBA00022726"/>
    </source>
</evidence>
<dbReference type="GO" id="GO:0003999">
    <property type="term" value="F:adenine phosphoribosyltransferase activity"/>
    <property type="evidence" value="ECO:0007669"/>
    <property type="project" value="UniProtKB-UniRule"/>
</dbReference>
<dbReference type="InParanoid" id="A0A395JQ06"/>
<dbReference type="UniPathway" id="UPA00588">
    <property type="reaction ID" value="UER00646"/>
</dbReference>
<dbReference type="PANTHER" id="PTHR32315">
    <property type="entry name" value="ADENINE PHOSPHORIBOSYLTRANSFERASE"/>
    <property type="match status" value="1"/>
</dbReference>
<dbReference type="PANTHER" id="PTHR32315:SF3">
    <property type="entry name" value="ADENINE PHOSPHORIBOSYLTRANSFERASE"/>
    <property type="match status" value="1"/>
</dbReference>
<dbReference type="NCBIfam" id="NF002634">
    <property type="entry name" value="PRK02304.1-3"/>
    <property type="match status" value="1"/>
</dbReference>
<evidence type="ECO:0000256" key="1">
    <source>
        <dbReference type="ARBA" id="ARBA00000868"/>
    </source>
</evidence>
<keyword evidence="8 11" id="KW-0328">Glycosyltransferase</keyword>
<dbReference type="AlphaFoldDB" id="A0A395JQ06"/>
<evidence type="ECO:0000256" key="2">
    <source>
        <dbReference type="ARBA" id="ARBA00003968"/>
    </source>
</evidence>
<dbReference type="GO" id="GO:0002055">
    <property type="term" value="F:adenine binding"/>
    <property type="evidence" value="ECO:0007669"/>
    <property type="project" value="TreeGrafter"/>
</dbReference>
<keyword evidence="7 11" id="KW-0963">Cytoplasm</keyword>
<dbReference type="NCBIfam" id="NF002636">
    <property type="entry name" value="PRK02304.1-5"/>
    <property type="match status" value="1"/>
</dbReference>
<keyword evidence="14" id="KW-1185">Reference proteome</keyword>
<evidence type="ECO:0000256" key="11">
    <source>
        <dbReference type="HAMAP-Rule" id="MF_00004"/>
    </source>
</evidence>
<dbReference type="InterPro" id="IPR005764">
    <property type="entry name" value="Ade_phspho_trans"/>
</dbReference>
<name>A0A395JQ06_9GAMM</name>
<dbReference type="Pfam" id="PF00156">
    <property type="entry name" value="Pribosyltran"/>
    <property type="match status" value="1"/>
</dbReference>
<dbReference type="OrthoDB" id="9803963at2"/>
<evidence type="ECO:0000256" key="5">
    <source>
        <dbReference type="ARBA" id="ARBA00008391"/>
    </source>
</evidence>
<organism evidence="13 14">
    <name type="scientific">Arenicella xantha</name>
    <dbReference type="NCBI Taxonomy" id="644221"/>
    <lineage>
        <taxon>Bacteria</taxon>
        <taxon>Pseudomonadati</taxon>
        <taxon>Pseudomonadota</taxon>
        <taxon>Gammaproteobacteria</taxon>
        <taxon>Arenicellales</taxon>
        <taxon>Arenicellaceae</taxon>
        <taxon>Arenicella</taxon>
    </lineage>
</organism>
<dbReference type="GO" id="GO:0006166">
    <property type="term" value="P:purine ribonucleoside salvage"/>
    <property type="evidence" value="ECO:0007669"/>
    <property type="project" value="UniProtKB-UniRule"/>
</dbReference>
<evidence type="ECO:0000256" key="6">
    <source>
        <dbReference type="ARBA" id="ARBA00011893"/>
    </source>
</evidence>
<dbReference type="EC" id="2.4.2.7" evidence="6 11"/>
<comment type="caution">
    <text evidence="13">The sequence shown here is derived from an EMBL/GenBank/DDBJ whole genome shotgun (WGS) entry which is preliminary data.</text>
</comment>
<comment type="catalytic activity">
    <reaction evidence="1 11">
        <text>AMP + diphosphate = 5-phospho-alpha-D-ribose 1-diphosphate + adenine</text>
        <dbReference type="Rhea" id="RHEA:16609"/>
        <dbReference type="ChEBI" id="CHEBI:16708"/>
        <dbReference type="ChEBI" id="CHEBI:33019"/>
        <dbReference type="ChEBI" id="CHEBI:58017"/>
        <dbReference type="ChEBI" id="CHEBI:456215"/>
        <dbReference type="EC" id="2.4.2.7"/>
    </reaction>
</comment>
<comment type="subcellular location">
    <subcellularLocation>
        <location evidence="3 11">Cytoplasm</location>
    </subcellularLocation>
</comment>
<evidence type="ECO:0000256" key="7">
    <source>
        <dbReference type="ARBA" id="ARBA00022490"/>
    </source>
</evidence>
<dbReference type="Proteomes" id="UP000253083">
    <property type="component" value="Unassembled WGS sequence"/>
</dbReference>
<dbReference type="GO" id="GO:0005737">
    <property type="term" value="C:cytoplasm"/>
    <property type="evidence" value="ECO:0007669"/>
    <property type="project" value="UniProtKB-SubCell"/>
</dbReference>
<dbReference type="NCBIfam" id="TIGR01090">
    <property type="entry name" value="apt"/>
    <property type="match status" value="1"/>
</dbReference>
<dbReference type="InterPro" id="IPR029057">
    <property type="entry name" value="PRTase-like"/>
</dbReference>
<evidence type="ECO:0000256" key="8">
    <source>
        <dbReference type="ARBA" id="ARBA00022676"/>
    </source>
</evidence>
<evidence type="ECO:0000313" key="14">
    <source>
        <dbReference type="Proteomes" id="UP000253083"/>
    </source>
</evidence>
<dbReference type="GO" id="GO:0006168">
    <property type="term" value="P:adenine salvage"/>
    <property type="evidence" value="ECO:0007669"/>
    <property type="project" value="InterPro"/>
</dbReference>
<protein>
    <recommendedName>
        <fullName evidence="6 11">Adenine phosphoribosyltransferase</fullName>
        <shortName evidence="11">APRT</shortName>
        <ecNumber evidence="6 11">2.4.2.7</ecNumber>
    </recommendedName>
</protein>
<keyword evidence="10 11" id="KW-0660">Purine salvage</keyword>
<reference evidence="13 14" key="1">
    <citation type="submission" date="2018-06" db="EMBL/GenBank/DDBJ databases">
        <title>Genomic Encyclopedia of Type Strains, Phase IV (KMG-IV): sequencing the most valuable type-strain genomes for metagenomic binning, comparative biology and taxonomic classification.</title>
        <authorList>
            <person name="Goeker M."/>
        </authorList>
    </citation>
    <scope>NUCLEOTIDE SEQUENCE [LARGE SCALE GENOMIC DNA]</scope>
    <source>
        <strain evidence="13 14">DSM 24032</strain>
    </source>
</reference>
<comment type="subunit">
    <text evidence="11">Homodimer.</text>
</comment>
<accession>A0A395JQ06</accession>
<dbReference type="CDD" id="cd06223">
    <property type="entry name" value="PRTases_typeI"/>
    <property type="match status" value="1"/>
</dbReference>
<evidence type="ECO:0000259" key="12">
    <source>
        <dbReference type="Pfam" id="PF00156"/>
    </source>
</evidence>
<evidence type="ECO:0000313" key="13">
    <source>
        <dbReference type="EMBL" id="RBP53597.1"/>
    </source>
</evidence>
<evidence type="ECO:0000256" key="3">
    <source>
        <dbReference type="ARBA" id="ARBA00004496"/>
    </source>
</evidence>
<gene>
    <name evidence="11" type="primary">apt</name>
    <name evidence="13" type="ORF">DFR28_101984</name>
</gene>
<dbReference type="GO" id="GO:0044209">
    <property type="term" value="P:AMP salvage"/>
    <property type="evidence" value="ECO:0007669"/>
    <property type="project" value="UniProtKB-UniRule"/>
</dbReference>
<dbReference type="Gene3D" id="3.40.50.2020">
    <property type="match status" value="1"/>
</dbReference>
<dbReference type="GO" id="GO:0016208">
    <property type="term" value="F:AMP binding"/>
    <property type="evidence" value="ECO:0007669"/>
    <property type="project" value="TreeGrafter"/>
</dbReference>
<dbReference type="HAMAP" id="MF_00004">
    <property type="entry name" value="Aden_phosphoribosyltr"/>
    <property type="match status" value="1"/>
</dbReference>
<comment type="function">
    <text evidence="2 11">Catalyzes a salvage reaction resulting in the formation of AMP, that is energically less costly than de novo synthesis.</text>
</comment>
<dbReference type="InterPro" id="IPR050054">
    <property type="entry name" value="UPRTase/APRTase"/>
</dbReference>
<dbReference type="EMBL" id="QNRT01000001">
    <property type="protein sequence ID" value="RBP53597.1"/>
    <property type="molecule type" value="Genomic_DNA"/>
</dbReference>
<comment type="pathway">
    <text evidence="4 11">Purine metabolism; AMP biosynthesis via salvage pathway; AMP from adenine: step 1/1.</text>
</comment>
<dbReference type="InterPro" id="IPR000836">
    <property type="entry name" value="PRTase_dom"/>
</dbReference>
<proteinExistence type="inferred from homology"/>
<evidence type="ECO:0000256" key="9">
    <source>
        <dbReference type="ARBA" id="ARBA00022679"/>
    </source>
</evidence>
<dbReference type="RefSeq" id="WP_113953151.1">
    <property type="nucleotide sequence ID" value="NZ_QNRT01000001.1"/>
</dbReference>
<feature type="domain" description="Phosphoribosyltransferase" evidence="12">
    <location>
        <begin position="24"/>
        <end position="146"/>
    </location>
</feature>
<dbReference type="FunCoup" id="A0A395JQ06">
    <property type="interactions" value="444"/>
</dbReference>
<dbReference type="SUPFAM" id="SSF53271">
    <property type="entry name" value="PRTase-like"/>
    <property type="match status" value="1"/>
</dbReference>
<keyword evidence="9 11" id="KW-0808">Transferase</keyword>
<dbReference type="FunFam" id="3.40.50.2020:FF:000021">
    <property type="entry name" value="Adenine phosphoribosyltransferase"/>
    <property type="match status" value="1"/>
</dbReference>
<comment type="similarity">
    <text evidence="5 11">Belongs to the purine/pyrimidine phosphoribosyltransferase family.</text>
</comment>